<feature type="transmembrane region" description="Helical" evidence="1">
    <location>
        <begin position="367"/>
        <end position="390"/>
    </location>
</feature>
<evidence type="ECO:0000256" key="2">
    <source>
        <dbReference type="SAM" id="SignalP"/>
    </source>
</evidence>
<keyword evidence="1" id="KW-1133">Transmembrane helix</keyword>
<protein>
    <recommendedName>
        <fullName evidence="5">Transmembrane protein</fullName>
    </recommendedName>
</protein>
<feature type="signal peptide" evidence="2">
    <location>
        <begin position="1"/>
        <end position="23"/>
    </location>
</feature>
<evidence type="ECO:0008006" key="5">
    <source>
        <dbReference type="Google" id="ProtNLM"/>
    </source>
</evidence>
<evidence type="ECO:0000313" key="3">
    <source>
        <dbReference type="EMBL" id="ETI26583.1"/>
    </source>
</evidence>
<keyword evidence="1" id="KW-0472">Membrane</keyword>
<dbReference type="RefSeq" id="XP_008725928.1">
    <property type="nucleotide sequence ID" value="XM_008727706.1"/>
</dbReference>
<gene>
    <name evidence="3" type="ORF">G647_03361</name>
</gene>
<sequence length="424" mass="45820">MALFALLVTFLSVLLSLSVSVAANGGHGHGNAFPADPDDSILGTNDVFLVCPETTSISSKAAYFHDHASQRVTIKYGAVTVPPMTDNDGMAQFFHRATTLPCQDCFITYLSMGLEHADGRTADADTGMWLHHGVLINRNQTDAVCGAVGQRFAASGNERTAIEISAGGTFKAGYYIGASDEVSLAVDLMNMRQDRPQDDIVFTITYEYVHARDAQGFSPIIPYWLDVGGCRTSDQPAYRDSTFIYTSPVLLGTQQGTITFVGGHLHDGGTHINLIKNGKLSCGASAAYNPYANVNDAGTTEHISSIETCTMLGETTPGDGWFINAYYDTTLHEPMALMDGSLEPVMGIMLLYVAQAVGQPEVNRPRYWTVVLGLGCLAALVISIAAWLWVRERRAIRLKESPFSGLIYKDPQPGQEASVPLMES</sequence>
<accession>V9DJU0</accession>
<evidence type="ECO:0000256" key="1">
    <source>
        <dbReference type="SAM" id="Phobius"/>
    </source>
</evidence>
<proteinExistence type="predicted"/>
<dbReference type="AlphaFoldDB" id="V9DJU0"/>
<dbReference type="GeneID" id="19981854"/>
<dbReference type="HOGENOM" id="CLU_056755_0_0_1"/>
<dbReference type="EMBL" id="KB822703">
    <property type="protein sequence ID" value="ETI26583.1"/>
    <property type="molecule type" value="Genomic_DNA"/>
</dbReference>
<name>V9DJU0_9EURO</name>
<dbReference type="OrthoDB" id="4142625at2759"/>
<reference evidence="3 4" key="1">
    <citation type="submission" date="2013-03" db="EMBL/GenBank/DDBJ databases">
        <title>The Genome Sequence of Cladophialophora carrionii CBS 160.54.</title>
        <authorList>
            <consortium name="The Broad Institute Genomics Platform"/>
            <person name="Cuomo C."/>
            <person name="de Hoog S."/>
            <person name="Gorbushina A."/>
            <person name="Walker B."/>
            <person name="Young S.K."/>
            <person name="Zeng Q."/>
            <person name="Gargeya S."/>
            <person name="Fitzgerald M."/>
            <person name="Haas B."/>
            <person name="Abouelleil A."/>
            <person name="Allen A.W."/>
            <person name="Alvarado L."/>
            <person name="Arachchi H.M."/>
            <person name="Berlin A.M."/>
            <person name="Chapman S.B."/>
            <person name="Gainer-Dewar J."/>
            <person name="Goldberg J."/>
            <person name="Griggs A."/>
            <person name="Gujja S."/>
            <person name="Hansen M."/>
            <person name="Howarth C."/>
            <person name="Imamovic A."/>
            <person name="Ireland A."/>
            <person name="Larimer J."/>
            <person name="McCowan C."/>
            <person name="Murphy C."/>
            <person name="Pearson M."/>
            <person name="Poon T.W."/>
            <person name="Priest M."/>
            <person name="Roberts A."/>
            <person name="Saif S."/>
            <person name="Shea T."/>
            <person name="Sisk P."/>
            <person name="Sykes S."/>
            <person name="Wortman J."/>
            <person name="Nusbaum C."/>
            <person name="Birren B."/>
        </authorList>
    </citation>
    <scope>NUCLEOTIDE SEQUENCE [LARGE SCALE GENOMIC DNA]</scope>
    <source>
        <strain evidence="3 4">CBS 160.54</strain>
    </source>
</reference>
<dbReference type="Proteomes" id="UP000030678">
    <property type="component" value="Unassembled WGS sequence"/>
</dbReference>
<organism evidence="3 4">
    <name type="scientific">Cladophialophora carrionii CBS 160.54</name>
    <dbReference type="NCBI Taxonomy" id="1279043"/>
    <lineage>
        <taxon>Eukaryota</taxon>
        <taxon>Fungi</taxon>
        <taxon>Dikarya</taxon>
        <taxon>Ascomycota</taxon>
        <taxon>Pezizomycotina</taxon>
        <taxon>Eurotiomycetes</taxon>
        <taxon>Chaetothyriomycetidae</taxon>
        <taxon>Chaetothyriales</taxon>
        <taxon>Herpotrichiellaceae</taxon>
        <taxon>Cladophialophora</taxon>
    </lineage>
</organism>
<keyword evidence="2" id="KW-0732">Signal</keyword>
<keyword evidence="1" id="KW-0812">Transmembrane</keyword>
<feature type="chain" id="PRO_5004773483" description="Transmembrane protein" evidence="2">
    <location>
        <begin position="24"/>
        <end position="424"/>
    </location>
</feature>
<evidence type="ECO:0000313" key="4">
    <source>
        <dbReference type="Proteomes" id="UP000030678"/>
    </source>
</evidence>
<dbReference type="VEuPathDB" id="FungiDB:G647_03361"/>